<keyword evidence="5 10" id="KW-0547">Nucleotide-binding</keyword>
<dbReference type="InterPro" id="IPR017441">
    <property type="entry name" value="Protein_kinase_ATP_BS"/>
</dbReference>
<evidence type="ECO:0000313" key="11">
    <source>
        <dbReference type="EMBL" id="GJS79946.1"/>
    </source>
</evidence>
<comment type="catalytic activity">
    <reaction evidence="9">
        <text>L-seryl-[protein] + ATP = O-phospho-L-seryl-[protein] + ADP + H(+)</text>
        <dbReference type="Rhea" id="RHEA:17989"/>
        <dbReference type="Rhea" id="RHEA-COMP:9863"/>
        <dbReference type="Rhea" id="RHEA-COMP:11604"/>
        <dbReference type="ChEBI" id="CHEBI:15378"/>
        <dbReference type="ChEBI" id="CHEBI:29999"/>
        <dbReference type="ChEBI" id="CHEBI:30616"/>
        <dbReference type="ChEBI" id="CHEBI:83421"/>
        <dbReference type="ChEBI" id="CHEBI:456216"/>
        <dbReference type="EC" id="2.7.11.1"/>
    </reaction>
</comment>
<dbReference type="Gene3D" id="3.30.200.20">
    <property type="entry name" value="Phosphorylase Kinase, domain 1"/>
    <property type="match status" value="1"/>
</dbReference>
<keyword evidence="4" id="KW-0808">Transferase</keyword>
<reference evidence="11" key="1">
    <citation type="journal article" date="2022" name="Int. J. Mol. Sci.">
        <title>Draft Genome of Tanacetum Coccineum: Genomic Comparison of Closely Related Tanacetum-Family Plants.</title>
        <authorList>
            <person name="Yamashiro T."/>
            <person name="Shiraishi A."/>
            <person name="Nakayama K."/>
            <person name="Satake H."/>
        </authorList>
    </citation>
    <scope>NUCLEOTIDE SEQUENCE</scope>
</reference>
<protein>
    <recommendedName>
        <fullName evidence="2">non-specific serine/threonine protein kinase</fullName>
        <ecNumber evidence="2">2.7.11.1</ecNumber>
    </recommendedName>
</protein>
<evidence type="ECO:0000256" key="3">
    <source>
        <dbReference type="ARBA" id="ARBA00022527"/>
    </source>
</evidence>
<keyword evidence="3" id="KW-0723">Serine/threonine-protein kinase</keyword>
<proteinExistence type="predicted"/>
<evidence type="ECO:0000256" key="2">
    <source>
        <dbReference type="ARBA" id="ARBA00012513"/>
    </source>
</evidence>
<sequence>MKDIVSATNNFDRTNVIGGGGFGRVYKGDLSLPDGQMITVAFKQLDRRSLQQSGFSPATFRGFPQQHVAGETYPHRNVAGESSSGIQSPAKMWVPLVFQSNN</sequence>
<evidence type="ECO:0000256" key="1">
    <source>
        <dbReference type="ARBA" id="ARBA00004479"/>
    </source>
</evidence>
<dbReference type="EC" id="2.7.11.1" evidence="2"/>
<keyword evidence="7 10" id="KW-0067">ATP-binding</keyword>
<dbReference type="InterPro" id="IPR011009">
    <property type="entry name" value="Kinase-like_dom_sf"/>
</dbReference>
<comment type="catalytic activity">
    <reaction evidence="8">
        <text>L-threonyl-[protein] + ATP = O-phospho-L-threonyl-[protein] + ADP + H(+)</text>
        <dbReference type="Rhea" id="RHEA:46608"/>
        <dbReference type="Rhea" id="RHEA-COMP:11060"/>
        <dbReference type="Rhea" id="RHEA-COMP:11605"/>
        <dbReference type="ChEBI" id="CHEBI:15378"/>
        <dbReference type="ChEBI" id="CHEBI:30013"/>
        <dbReference type="ChEBI" id="CHEBI:30616"/>
        <dbReference type="ChEBI" id="CHEBI:61977"/>
        <dbReference type="ChEBI" id="CHEBI:456216"/>
        <dbReference type="EC" id="2.7.11.1"/>
    </reaction>
</comment>
<dbReference type="PANTHER" id="PTHR48006">
    <property type="entry name" value="LEUCINE-RICH REPEAT-CONTAINING PROTEIN DDB_G0281931-RELATED"/>
    <property type="match status" value="1"/>
</dbReference>
<evidence type="ECO:0000256" key="10">
    <source>
        <dbReference type="PROSITE-ProRule" id="PRU10141"/>
    </source>
</evidence>
<evidence type="ECO:0000256" key="9">
    <source>
        <dbReference type="ARBA" id="ARBA00048679"/>
    </source>
</evidence>
<organism evidence="11 12">
    <name type="scientific">Tanacetum coccineum</name>
    <dbReference type="NCBI Taxonomy" id="301880"/>
    <lineage>
        <taxon>Eukaryota</taxon>
        <taxon>Viridiplantae</taxon>
        <taxon>Streptophyta</taxon>
        <taxon>Embryophyta</taxon>
        <taxon>Tracheophyta</taxon>
        <taxon>Spermatophyta</taxon>
        <taxon>Magnoliopsida</taxon>
        <taxon>eudicotyledons</taxon>
        <taxon>Gunneridae</taxon>
        <taxon>Pentapetalae</taxon>
        <taxon>asterids</taxon>
        <taxon>campanulids</taxon>
        <taxon>Asterales</taxon>
        <taxon>Asteraceae</taxon>
        <taxon>Asteroideae</taxon>
        <taxon>Anthemideae</taxon>
        <taxon>Anthemidinae</taxon>
        <taxon>Tanacetum</taxon>
    </lineage>
</organism>
<feature type="binding site" evidence="10">
    <location>
        <position position="43"/>
    </location>
    <ligand>
        <name>ATP</name>
        <dbReference type="ChEBI" id="CHEBI:30616"/>
    </ligand>
</feature>
<keyword evidence="12" id="KW-1185">Reference proteome</keyword>
<evidence type="ECO:0000256" key="6">
    <source>
        <dbReference type="ARBA" id="ARBA00022777"/>
    </source>
</evidence>
<accession>A0ABQ4YR89</accession>
<evidence type="ECO:0000256" key="7">
    <source>
        <dbReference type="ARBA" id="ARBA00022840"/>
    </source>
</evidence>
<name>A0ABQ4YR89_9ASTR</name>
<evidence type="ECO:0000256" key="8">
    <source>
        <dbReference type="ARBA" id="ARBA00047899"/>
    </source>
</evidence>
<dbReference type="PROSITE" id="PS00107">
    <property type="entry name" value="PROTEIN_KINASE_ATP"/>
    <property type="match status" value="1"/>
</dbReference>
<keyword evidence="6" id="KW-0418">Kinase</keyword>
<comment type="caution">
    <text evidence="11">The sequence shown here is derived from an EMBL/GenBank/DDBJ whole genome shotgun (WGS) entry which is preliminary data.</text>
</comment>
<gene>
    <name evidence="11" type="ORF">Tco_0729827</name>
</gene>
<dbReference type="PANTHER" id="PTHR48006:SF102">
    <property type="entry name" value="LEUCINE-RICH REPEAT-CONTAINING PROTEIN DDB_G0281931-RELATED"/>
    <property type="match status" value="1"/>
</dbReference>
<evidence type="ECO:0000256" key="5">
    <source>
        <dbReference type="ARBA" id="ARBA00022741"/>
    </source>
</evidence>
<dbReference type="InterPro" id="IPR051824">
    <property type="entry name" value="LRR_Rcpt-Like_S/T_Kinase"/>
</dbReference>
<evidence type="ECO:0000313" key="12">
    <source>
        <dbReference type="Proteomes" id="UP001151760"/>
    </source>
</evidence>
<comment type="subcellular location">
    <subcellularLocation>
        <location evidence="1">Membrane</location>
        <topology evidence="1">Single-pass type I membrane protein</topology>
    </subcellularLocation>
</comment>
<reference evidence="11" key="2">
    <citation type="submission" date="2022-01" db="EMBL/GenBank/DDBJ databases">
        <authorList>
            <person name="Yamashiro T."/>
            <person name="Shiraishi A."/>
            <person name="Satake H."/>
            <person name="Nakayama K."/>
        </authorList>
    </citation>
    <scope>NUCLEOTIDE SEQUENCE</scope>
</reference>
<dbReference type="EMBL" id="BQNB010010635">
    <property type="protein sequence ID" value="GJS79946.1"/>
    <property type="molecule type" value="Genomic_DNA"/>
</dbReference>
<dbReference type="SUPFAM" id="SSF56112">
    <property type="entry name" value="Protein kinase-like (PK-like)"/>
    <property type="match status" value="1"/>
</dbReference>
<dbReference type="Proteomes" id="UP001151760">
    <property type="component" value="Unassembled WGS sequence"/>
</dbReference>
<evidence type="ECO:0000256" key="4">
    <source>
        <dbReference type="ARBA" id="ARBA00022679"/>
    </source>
</evidence>